<organism evidence="1 2">
    <name type="scientific">Solanum pinnatisectum</name>
    <name type="common">tansyleaf nightshade</name>
    <dbReference type="NCBI Taxonomy" id="50273"/>
    <lineage>
        <taxon>Eukaryota</taxon>
        <taxon>Viridiplantae</taxon>
        <taxon>Streptophyta</taxon>
        <taxon>Embryophyta</taxon>
        <taxon>Tracheophyta</taxon>
        <taxon>Spermatophyta</taxon>
        <taxon>Magnoliopsida</taxon>
        <taxon>eudicotyledons</taxon>
        <taxon>Gunneridae</taxon>
        <taxon>Pentapetalae</taxon>
        <taxon>asterids</taxon>
        <taxon>lamiids</taxon>
        <taxon>Solanales</taxon>
        <taxon>Solanaceae</taxon>
        <taxon>Solanoideae</taxon>
        <taxon>Solaneae</taxon>
        <taxon>Solanum</taxon>
    </lineage>
</organism>
<dbReference type="AlphaFoldDB" id="A0AAV9KZ22"/>
<protein>
    <submittedName>
        <fullName evidence="1">Uncharacterized protein</fullName>
    </submittedName>
</protein>
<comment type="caution">
    <text evidence="1">The sequence shown here is derived from an EMBL/GenBank/DDBJ whole genome shotgun (WGS) entry which is preliminary data.</text>
</comment>
<dbReference type="Proteomes" id="UP001311915">
    <property type="component" value="Unassembled WGS sequence"/>
</dbReference>
<gene>
    <name evidence="1" type="ORF">R3W88_016996</name>
</gene>
<accession>A0AAV9KZ22</accession>
<keyword evidence="2" id="KW-1185">Reference proteome</keyword>
<sequence>MMIAPVPILAVPGCSTTEFQLYTTACSGVVVEMLHGRGNSSSADTYLTNASTWYKQIDCSSPIAKSLPECPHSRSSYDKPGKIKLEESTLSDEITFHLFRCHTIHCPSHSFSVQKGQALKPLLLQQPWLLSS</sequence>
<evidence type="ECO:0000313" key="2">
    <source>
        <dbReference type="Proteomes" id="UP001311915"/>
    </source>
</evidence>
<evidence type="ECO:0000313" key="1">
    <source>
        <dbReference type="EMBL" id="KAK4718658.1"/>
    </source>
</evidence>
<name>A0AAV9KZ22_9SOLN</name>
<reference evidence="1 2" key="1">
    <citation type="submission" date="2023-10" db="EMBL/GenBank/DDBJ databases">
        <title>Genome-Wide Identification Analysis in wild type Solanum Pinnatisectum Reveals Some Genes Defensing Phytophthora Infestans.</title>
        <authorList>
            <person name="Sun C."/>
        </authorList>
    </citation>
    <scope>NUCLEOTIDE SEQUENCE [LARGE SCALE GENOMIC DNA]</scope>
    <source>
        <strain evidence="1">LQN</strain>
        <tissue evidence="1">Leaf</tissue>
    </source>
</reference>
<proteinExistence type="predicted"/>
<dbReference type="EMBL" id="JAWPEI010000008">
    <property type="protein sequence ID" value="KAK4718658.1"/>
    <property type="molecule type" value="Genomic_DNA"/>
</dbReference>